<dbReference type="InterPro" id="IPR005119">
    <property type="entry name" value="LysR_subst-bd"/>
</dbReference>
<dbReference type="InterPro" id="IPR036388">
    <property type="entry name" value="WH-like_DNA-bd_sf"/>
</dbReference>
<keyword evidence="4" id="KW-0804">Transcription</keyword>
<dbReference type="EMBL" id="QQAV01000013">
    <property type="protein sequence ID" value="RDI19046.1"/>
    <property type="molecule type" value="Genomic_DNA"/>
</dbReference>
<evidence type="ECO:0000313" key="7">
    <source>
        <dbReference type="Proteomes" id="UP000255265"/>
    </source>
</evidence>
<comment type="caution">
    <text evidence="6">The sequence shown here is derived from an EMBL/GenBank/DDBJ whole genome shotgun (WGS) entry which is preliminary data.</text>
</comment>
<dbReference type="Pfam" id="PF03466">
    <property type="entry name" value="LysR_substrate"/>
    <property type="match status" value="1"/>
</dbReference>
<dbReference type="RefSeq" id="WP_017760513.1">
    <property type="nucleotide sequence ID" value="NZ_QQAV01000013.1"/>
</dbReference>
<feature type="domain" description="HTH lysR-type" evidence="5">
    <location>
        <begin position="1"/>
        <end position="58"/>
    </location>
</feature>
<evidence type="ECO:0000256" key="2">
    <source>
        <dbReference type="ARBA" id="ARBA00023015"/>
    </source>
</evidence>
<accession>A0A370F5N5</accession>
<evidence type="ECO:0000259" key="5">
    <source>
        <dbReference type="PROSITE" id="PS50931"/>
    </source>
</evidence>
<dbReference type="OrthoDB" id="570111at2"/>
<evidence type="ECO:0000313" key="6">
    <source>
        <dbReference type="EMBL" id="RDI19046.1"/>
    </source>
</evidence>
<reference evidence="6 7" key="1">
    <citation type="submission" date="2018-07" db="EMBL/GenBank/DDBJ databases">
        <title>Genomic Encyclopedia of Type Strains, Phase IV (KMG-IV): sequencing the most valuable type-strain genomes for metagenomic binning, comparative biology and taxonomic classification.</title>
        <authorList>
            <person name="Goeker M."/>
        </authorList>
    </citation>
    <scope>NUCLEOTIDE SEQUENCE [LARGE SCALE GENOMIC DNA]</scope>
    <source>
        <strain evidence="6 7">DSM 21352</strain>
    </source>
</reference>
<comment type="similarity">
    <text evidence="1">Belongs to the LysR transcriptional regulatory family.</text>
</comment>
<dbReference type="Pfam" id="PF00126">
    <property type="entry name" value="HTH_1"/>
    <property type="match status" value="1"/>
</dbReference>
<dbReference type="InterPro" id="IPR036390">
    <property type="entry name" value="WH_DNA-bd_sf"/>
</dbReference>
<keyword evidence="2" id="KW-0805">Transcription regulation</keyword>
<dbReference type="GO" id="GO:0003700">
    <property type="term" value="F:DNA-binding transcription factor activity"/>
    <property type="evidence" value="ECO:0007669"/>
    <property type="project" value="InterPro"/>
</dbReference>
<gene>
    <name evidence="6" type="ORF">DFR41_11328</name>
</gene>
<organism evidence="6 7">
    <name type="scientific">Pseudacidovorax intermedius</name>
    <dbReference type="NCBI Taxonomy" id="433924"/>
    <lineage>
        <taxon>Bacteria</taxon>
        <taxon>Pseudomonadati</taxon>
        <taxon>Pseudomonadota</taxon>
        <taxon>Betaproteobacteria</taxon>
        <taxon>Burkholderiales</taxon>
        <taxon>Comamonadaceae</taxon>
        <taxon>Pseudacidovorax</taxon>
    </lineage>
</organism>
<dbReference type="Proteomes" id="UP000255265">
    <property type="component" value="Unassembled WGS sequence"/>
</dbReference>
<evidence type="ECO:0000256" key="3">
    <source>
        <dbReference type="ARBA" id="ARBA00023125"/>
    </source>
</evidence>
<dbReference type="PROSITE" id="PS50931">
    <property type="entry name" value="HTH_LYSR"/>
    <property type="match status" value="1"/>
</dbReference>
<name>A0A370F5N5_9BURK</name>
<evidence type="ECO:0000256" key="4">
    <source>
        <dbReference type="ARBA" id="ARBA00023163"/>
    </source>
</evidence>
<keyword evidence="3" id="KW-0238">DNA-binding</keyword>
<dbReference type="STRING" id="433924.NS331_07515"/>
<dbReference type="GO" id="GO:0003677">
    <property type="term" value="F:DNA binding"/>
    <property type="evidence" value="ECO:0007669"/>
    <property type="project" value="UniProtKB-KW"/>
</dbReference>
<dbReference type="AlphaFoldDB" id="A0A370F5N5"/>
<dbReference type="InterPro" id="IPR000847">
    <property type="entry name" value="LysR_HTH_N"/>
</dbReference>
<protein>
    <submittedName>
        <fullName evidence="6">LysR family transcriptional regulator</fullName>
    </submittedName>
</protein>
<sequence length="302" mass="32903">MDWDNLRYFLELARAGTLMAAARRLAVDHTTVARRIQALEKAMGAALFTREAGGHRLTEAGRQLQPQAEAMEAAFRAVERTSPALAPQDGLSGTVRVGATEGFGTRVLAPALAAFAADHPRLTIDLLALPRLLQLSRREADIVIALERPARGPVVATRLTDYSLRLYASHDYLGRHAPISRREDLRGHAFISYVDDLLFSKELRFLGELHRPDGFSLRSTSVLAQHEAAAAGAGIAVLPAFVAEGDARLAPVLPALARFTRTFWMSMPAEGKQQPRILAVWNLLKSVAERAQARLLPPAPGT</sequence>
<dbReference type="SUPFAM" id="SSF46785">
    <property type="entry name" value="Winged helix' DNA-binding domain"/>
    <property type="match status" value="1"/>
</dbReference>
<dbReference type="PANTHER" id="PTHR30579">
    <property type="entry name" value="TRANSCRIPTIONAL REGULATOR"/>
    <property type="match status" value="1"/>
</dbReference>
<evidence type="ECO:0000256" key="1">
    <source>
        <dbReference type="ARBA" id="ARBA00009437"/>
    </source>
</evidence>
<dbReference type="PANTHER" id="PTHR30579:SF3">
    <property type="entry name" value="TRANSCRIPTIONAL REGULATORY PROTEIN"/>
    <property type="match status" value="1"/>
</dbReference>
<dbReference type="InterPro" id="IPR050176">
    <property type="entry name" value="LTTR"/>
</dbReference>
<keyword evidence="7" id="KW-1185">Reference proteome</keyword>
<dbReference type="Gene3D" id="1.10.10.10">
    <property type="entry name" value="Winged helix-like DNA-binding domain superfamily/Winged helix DNA-binding domain"/>
    <property type="match status" value="1"/>
</dbReference>
<dbReference type="SUPFAM" id="SSF53850">
    <property type="entry name" value="Periplasmic binding protein-like II"/>
    <property type="match status" value="1"/>
</dbReference>
<proteinExistence type="inferred from homology"/>
<dbReference type="Gene3D" id="3.40.190.290">
    <property type="match status" value="1"/>
</dbReference>